<proteinExistence type="predicted"/>
<evidence type="ECO:0000313" key="2">
    <source>
        <dbReference type="Proteomes" id="UP000246991"/>
    </source>
</evidence>
<name>A0A317SEB4_9PEZI</name>
<dbReference type="Proteomes" id="UP000246991">
    <property type="component" value="Unassembled WGS sequence"/>
</dbReference>
<sequence>MGLSDNVFAEIFPGMRRLSLACDRLVSADAVEDGATINRIDQAIVPLIKDCGKTLSQTILTRGSGPVQVSPAIALGDVAIPAALLPSAAPATWAHLLVVPGDGGGQQGNETAIEPWYLGKPVTKGGGNSAQTGEQENTCHVVREAARVRNSHRLRYVPMTNWNALLGCPRAVRMVVVQPWHRVLGPHQPPINYELLYWRAPHIEFMEFGELDSYKFCGLCRLIPCWTPETWFHYIIGATGPGRQMLRNSPSEPLSPVNMVWIDNDESTCPWMLCNRVQDDPLDLMVYCYPYADDERPVTPECYWQAYLGEDKVKRRESEDLQTTGQLHYW</sequence>
<protein>
    <submittedName>
        <fullName evidence="1">Uncharacterized protein</fullName>
    </submittedName>
</protein>
<gene>
    <name evidence="1" type="ORF">C7212DRAFT_347352</name>
</gene>
<reference evidence="1 2" key="1">
    <citation type="submission" date="2018-03" db="EMBL/GenBank/DDBJ databases">
        <title>Genomes of Pezizomycetes fungi and the evolution of truffles.</title>
        <authorList>
            <person name="Murat C."/>
            <person name="Payen T."/>
            <person name="Noel B."/>
            <person name="Kuo A."/>
            <person name="Martin F.M."/>
        </authorList>
    </citation>
    <scope>NUCLEOTIDE SEQUENCE [LARGE SCALE GENOMIC DNA]</scope>
    <source>
        <strain evidence="1">091103-1</strain>
    </source>
</reference>
<comment type="caution">
    <text evidence="1">The sequence shown here is derived from an EMBL/GenBank/DDBJ whole genome shotgun (WGS) entry which is preliminary data.</text>
</comment>
<accession>A0A317SEB4</accession>
<evidence type="ECO:0000313" key="1">
    <source>
        <dbReference type="EMBL" id="PWW72879.1"/>
    </source>
</evidence>
<dbReference type="AlphaFoldDB" id="A0A317SEB4"/>
<organism evidence="1 2">
    <name type="scientific">Tuber magnatum</name>
    <name type="common">white Piedmont truffle</name>
    <dbReference type="NCBI Taxonomy" id="42249"/>
    <lineage>
        <taxon>Eukaryota</taxon>
        <taxon>Fungi</taxon>
        <taxon>Dikarya</taxon>
        <taxon>Ascomycota</taxon>
        <taxon>Pezizomycotina</taxon>
        <taxon>Pezizomycetes</taxon>
        <taxon>Pezizales</taxon>
        <taxon>Tuberaceae</taxon>
        <taxon>Tuber</taxon>
    </lineage>
</organism>
<dbReference type="EMBL" id="PYWC01000092">
    <property type="protein sequence ID" value="PWW72879.1"/>
    <property type="molecule type" value="Genomic_DNA"/>
</dbReference>
<keyword evidence="2" id="KW-1185">Reference proteome</keyword>